<dbReference type="EMBL" id="FNFM01000003">
    <property type="protein sequence ID" value="SDJ94954.1"/>
    <property type="molecule type" value="Genomic_DNA"/>
</dbReference>
<protein>
    <recommendedName>
        <fullName evidence="4">Aminodeoxyfutalosine deaminase/Imidazolonepropionase-like composite domain-containing protein</fullName>
    </recommendedName>
</protein>
<organism evidence="5 6">
    <name type="scientific">Actinopolyspora mzabensis</name>
    <dbReference type="NCBI Taxonomy" id="995066"/>
    <lineage>
        <taxon>Bacteria</taxon>
        <taxon>Bacillati</taxon>
        <taxon>Actinomycetota</taxon>
        <taxon>Actinomycetes</taxon>
        <taxon>Actinopolysporales</taxon>
        <taxon>Actinopolysporaceae</taxon>
        <taxon>Actinopolyspora</taxon>
    </lineage>
</organism>
<keyword evidence="3" id="KW-0862">Zinc</keyword>
<proteinExistence type="predicted"/>
<reference evidence="6" key="1">
    <citation type="submission" date="2016-10" db="EMBL/GenBank/DDBJ databases">
        <authorList>
            <person name="Varghese N."/>
            <person name="Submissions S."/>
        </authorList>
    </citation>
    <scope>NUCLEOTIDE SEQUENCE [LARGE SCALE GENOMIC DNA]</scope>
    <source>
        <strain evidence="6">DSM 45460</strain>
    </source>
</reference>
<name>A0A1G8XXQ9_ACTMZ</name>
<evidence type="ECO:0000256" key="1">
    <source>
        <dbReference type="ARBA" id="ARBA00022723"/>
    </source>
</evidence>
<dbReference type="InterPro" id="IPR054418">
    <property type="entry name" value="MQNX/HUTI_composite_N"/>
</dbReference>
<dbReference type="GO" id="GO:0016810">
    <property type="term" value="F:hydrolase activity, acting on carbon-nitrogen (but not peptide) bonds"/>
    <property type="evidence" value="ECO:0007669"/>
    <property type="project" value="InterPro"/>
</dbReference>
<dbReference type="RefSeq" id="WP_176797839.1">
    <property type="nucleotide sequence ID" value="NZ_FNFM01000003.1"/>
</dbReference>
<dbReference type="GO" id="GO:0046872">
    <property type="term" value="F:metal ion binding"/>
    <property type="evidence" value="ECO:0007669"/>
    <property type="project" value="UniProtKB-KW"/>
</dbReference>
<keyword evidence="1" id="KW-0479">Metal-binding</keyword>
<dbReference type="Proteomes" id="UP000199213">
    <property type="component" value="Unassembled WGS sequence"/>
</dbReference>
<evidence type="ECO:0000313" key="5">
    <source>
        <dbReference type="EMBL" id="SDJ94954.1"/>
    </source>
</evidence>
<keyword evidence="2" id="KW-0378">Hydrolase</keyword>
<feature type="domain" description="Aminodeoxyfutalosine deaminase/Imidazolonepropionase-like composite" evidence="4">
    <location>
        <begin position="24"/>
        <end position="42"/>
    </location>
</feature>
<gene>
    <name evidence="5" type="ORF">SAMN04487820_103111</name>
</gene>
<sequence length="45" mass="4596">MRPLATAERTWTGDEGHITVAGSVLVADGTITAVGTRAELAESAI</sequence>
<evidence type="ECO:0000256" key="2">
    <source>
        <dbReference type="ARBA" id="ARBA00022801"/>
    </source>
</evidence>
<dbReference type="SUPFAM" id="SSF51338">
    <property type="entry name" value="Composite domain of metallo-dependent hydrolases"/>
    <property type="match status" value="1"/>
</dbReference>
<accession>A0A1G8XXQ9</accession>
<evidence type="ECO:0000256" key="3">
    <source>
        <dbReference type="ARBA" id="ARBA00022833"/>
    </source>
</evidence>
<evidence type="ECO:0000313" key="6">
    <source>
        <dbReference type="Proteomes" id="UP000199213"/>
    </source>
</evidence>
<keyword evidence="6" id="KW-1185">Reference proteome</keyword>
<dbReference type="AlphaFoldDB" id="A0A1G8XXQ9"/>
<dbReference type="Pfam" id="PF22039">
    <property type="entry name" value="HUTI_composite_bact"/>
    <property type="match status" value="1"/>
</dbReference>
<evidence type="ECO:0000259" key="4">
    <source>
        <dbReference type="Pfam" id="PF22039"/>
    </source>
</evidence>
<dbReference type="InterPro" id="IPR011059">
    <property type="entry name" value="Metal-dep_hydrolase_composite"/>
</dbReference>